<dbReference type="InterPro" id="IPR036869">
    <property type="entry name" value="J_dom_sf"/>
</dbReference>
<dbReference type="STRING" id="65357.A0A024GIZ1"/>
<feature type="domain" description="J" evidence="2">
    <location>
        <begin position="97"/>
        <end position="186"/>
    </location>
</feature>
<accession>A0A024GIZ1</accession>
<dbReference type="EMBL" id="CAIX01000127">
    <property type="protein sequence ID" value="CCI46467.1"/>
    <property type="molecule type" value="Genomic_DNA"/>
</dbReference>
<evidence type="ECO:0000256" key="1">
    <source>
        <dbReference type="SAM" id="MobiDB-lite"/>
    </source>
</evidence>
<dbReference type="AlphaFoldDB" id="A0A024GIZ1"/>
<comment type="caution">
    <text evidence="3">The sequence shown here is derived from an EMBL/GenBank/DDBJ whole genome shotgun (WGS) entry which is preliminary data.</text>
</comment>
<dbReference type="Gene3D" id="1.10.287.110">
    <property type="entry name" value="DnaJ domain"/>
    <property type="match status" value="1"/>
</dbReference>
<dbReference type="PROSITE" id="PS50076">
    <property type="entry name" value="DNAJ_2"/>
    <property type="match status" value="1"/>
</dbReference>
<dbReference type="InterPro" id="IPR001623">
    <property type="entry name" value="DnaJ_domain"/>
</dbReference>
<dbReference type="SUPFAM" id="SSF46565">
    <property type="entry name" value="Chaperone J-domain"/>
    <property type="match status" value="1"/>
</dbReference>
<dbReference type="Pfam" id="PF00226">
    <property type="entry name" value="DnaJ"/>
    <property type="match status" value="1"/>
</dbReference>
<feature type="region of interest" description="Disordered" evidence="1">
    <location>
        <begin position="64"/>
        <end position="89"/>
    </location>
</feature>
<proteinExistence type="predicted"/>
<dbReference type="OrthoDB" id="445556at2759"/>
<keyword evidence="4" id="KW-1185">Reference proteome</keyword>
<dbReference type="Proteomes" id="UP000053237">
    <property type="component" value="Unassembled WGS sequence"/>
</dbReference>
<name>A0A024GIZ1_9STRA</name>
<protein>
    <recommendedName>
        <fullName evidence="2">J domain-containing protein</fullName>
    </recommendedName>
</protein>
<sequence length="779" mass="87749">MSAQALLNQIVDYEKRGAISSLDAHTLRNQVSQCSTSAECSAVRVRLDRVAVTWNPYQASTLGKNEASVRGKPSDRSGASSKLSSRRKLSTKRSVRTYYDLLGIAQADKATPQEIKRHFRQLALLHHPDKKHFIQAVDTGANHGSELNNDEQKKGAEEDDMHFAQLIAAYETLSDPIKREQYDARISTSRIPHPYHFVDVKNQVQLEADTEIASLEWMKRVKYKMDVMDRIAAWAKILSINATEIRFETGKECVGEGCGKIVSMDRDLEYHGSTRRRVYVCLLHKYIHACDATCTSHGMENELQTFDERVCPVRAYWLVQSWIHEHYNESIELPCKYTARDMYQNCDDEDGGVCETDTALSSPGSPQPEAARLLSEANIYLGTASAPFSLDCASECCSKICHKSFQFLDSGIYVCRNHGTPHICSYEQCNCQVLEAKELRYVCWISGRVYGQPSEEAGTSTRKRKLLFSDHDGRSQSIEMDVPFLLPLGKPAGYLLGNSSNDANTSRANKRGKKHRVITVRSRTARWRRSSQTRQPKRARTVADYLTEHGSVSTSTSPNQRRRQRLVDKIVAAETVAKFTLYIQVPPVVANFPRVALEMQELSQLGTQSSPPSSAQENTEVDNNPSILLSLGVKPQDTVNTIKYWIEELTEQQLTIWDQHLYWGDTLIGEEDYILTLDEHGLRNGCVIELRLHDDCPMLVGSSGATAVLSADAQISRHQEYNTMQISKEAEEDIEDQLEEDWNTAKIDQFESLQSSSVEIDSSSESVEVMEISPQILLS</sequence>
<reference evidence="3 4" key="1">
    <citation type="submission" date="2012-05" db="EMBL/GenBank/DDBJ databases">
        <title>Recombination and specialization in a pathogen metapopulation.</title>
        <authorList>
            <person name="Gardiner A."/>
            <person name="Kemen E."/>
            <person name="Schultz-Larsen T."/>
            <person name="MacLean D."/>
            <person name="Van Oosterhout C."/>
            <person name="Jones J.D.G."/>
        </authorList>
    </citation>
    <scope>NUCLEOTIDE SEQUENCE [LARGE SCALE GENOMIC DNA]</scope>
    <source>
        <strain evidence="3 4">Ac Nc2</strain>
    </source>
</reference>
<dbReference type="InterPro" id="IPR050817">
    <property type="entry name" value="DjlA_DnaK_co-chaperone"/>
</dbReference>
<dbReference type="InParanoid" id="A0A024GIZ1"/>
<gene>
    <name evidence="3" type="ORF">BN9_073960</name>
</gene>
<dbReference type="PANTHER" id="PTHR24074">
    <property type="entry name" value="CO-CHAPERONE PROTEIN DJLA"/>
    <property type="match status" value="1"/>
</dbReference>
<dbReference type="SMART" id="SM00271">
    <property type="entry name" value="DnaJ"/>
    <property type="match status" value="1"/>
</dbReference>
<dbReference type="CDD" id="cd06257">
    <property type="entry name" value="DnaJ"/>
    <property type="match status" value="1"/>
</dbReference>
<dbReference type="SUPFAM" id="SSF54236">
    <property type="entry name" value="Ubiquitin-like"/>
    <property type="match status" value="1"/>
</dbReference>
<evidence type="ECO:0000259" key="2">
    <source>
        <dbReference type="PROSITE" id="PS50076"/>
    </source>
</evidence>
<organism evidence="3 4">
    <name type="scientific">Albugo candida</name>
    <dbReference type="NCBI Taxonomy" id="65357"/>
    <lineage>
        <taxon>Eukaryota</taxon>
        <taxon>Sar</taxon>
        <taxon>Stramenopiles</taxon>
        <taxon>Oomycota</taxon>
        <taxon>Peronosporomycetes</taxon>
        <taxon>Albuginales</taxon>
        <taxon>Albuginaceae</taxon>
        <taxon>Albugo</taxon>
    </lineage>
</organism>
<evidence type="ECO:0000313" key="4">
    <source>
        <dbReference type="Proteomes" id="UP000053237"/>
    </source>
</evidence>
<evidence type="ECO:0000313" key="3">
    <source>
        <dbReference type="EMBL" id="CCI46467.1"/>
    </source>
</evidence>
<dbReference type="InterPro" id="IPR029071">
    <property type="entry name" value="Ubiquitin-like_domsf"/>
</dbReference>